<organism evidence="2 3">
    <name type="scientific">Pomacea canaliculata</name>
    <name type="common">Golden apple snail</name>
    <dbReference type="NCBI Taxonomy" id="400727"/>
    <lineage>
        <taxon>Eukaryota</taxon>
        <taxon>Metazoa</taxon>
        <taxon>Spiralia</taxon>
        <taxon>Lophotrochozoa</taxon>
        <taxon>Mollusca</taxon>
        <taxon>Gastropoda</taxon>
        <taxon>Caenogastropoda</taxon>
        <taxon>Architaenioglossa</taxon>
        <taxon>Ampullarioidea</taxon>
        <taxon>Ampullariidae</taxon>
        <taxon>Pomacea</taxon>
    </lineage>
</organism>
<accession>A0A2T7PFP4</accession>
<feature type="chain" id="PRO_5015457651" evidence="1">
    <location>
        <begin position="19"/>
        <end position="334"/>
    </location>
</feature>
<feature type="signal peptide" evidence="1">
    <location>
        <begin position="1"/>
        <end position="18"/>
    </location>
</feature>
<proteinExistence type="predicted"/>
<dbReference type="EMBL" id="PZQS01000004">
    <property type="protein sequence ID" value="PVD32245.1"/>
    <property type="molecule type" value="Genomic_DNA"/>
</dbReference>
<evidence type="ECO:0000313" key="2">
    <source>
        <dbReference type="EMBL" id="PVD32245.1"/>
    </source>
</evidence>
<reference evidence="2 3" key="1">
    <citation type="submission" date="2018-04" db="EMBL/GenBank/DDBJ databases">
        <title>The genome of golden apple snail Pomacea canaliculata provides insight into stress tolerance and invasive adaptation.</title>
        <authorList>
            <person name="Liu C."/>
            <person name="Liu B."/>
            <person name="Ren Y."/>
            <person name="Zhang Y."/>
            <person name="Wang H."/>
            <person name="Li S."/>
            <person name="Jiang F."/>
            <person name="Yin L."/>
            <person name="Zhang G."/>
            <person name="Qian W."/>
            <person name="Fan W."/>
        </authorList>
    </citation>
    <scope>NUCLEOTIDE SEQUENCE [LARGE SCALE GENOMIC DNA]</scope>
    <source>
        <strain evidence="2">SZHN2017</strain>
        <tissue evidence="2">Muscle</tissue>
    </source>
</reference>
<keyword evidence="3" id="KW-1185">Reference proteome</keyword>
<sequence length="334" mass="35981">MYLSVCLAVAALWGGAWAQSGYDYPGPYGPRQEIELPKVKRVINEAERVADIEEVLKDKLDMSKAEALELLAVLDNISNTTIYDINQVNQRNRERLAKLSARVKASLELLTTLENRLAGAVAQEALIKGQTDAIATSISESLALNRRQRADLAAFVVALREVTQELQQRLAADSKTAASRIGSLAASIRSLVKFVNTRKCFTKAVTVELKGEDSVDTEIPIPKGVFAANDVAQAFCALQGLQQSAEVSQSVAAPAYGASYGSGYPYYPESDDRRFLGVSVVCKAFSDKIRVTVVDQSQGAGNNVAAAYVQVKACSLPAAAFSPGQVFVPKPNKY</sequence>
<dbReference type="Proteomes" id="UP000245119">
    <property type="component" value="Linkage Group LG4"/>
</dbReference>
<comment type="caution">
    <text evidence="2">The sequence shown here is derived from an EMBL/GenBank/DDBJ whole genome shotgun (WGS) entry which is preliminary data.</text>
</comment>
<evidence type="ECO:0000313" key="3">
    <source>
        <dbReference type="Proteomes" id="UP000245119"/>
    </source>
</evidence>
<evidence type="ECO:0000256" key="1">
    <source>
        <dbReference type="SAM" id="SignalP"/>
    </source>
</evidence>
<gene>
    <name evidence="2" type="ORF">C0Q70_07678</name>
</gene>
<name>A0A2T7PFP4_POMCA</name>
<dbReference type="AlphaFoldDB" id="A0A2T7PFP4"/>
<protein>
    <submittedName>
        <fullName evidence="2">Uncharacterized protein</fullName>
    </submittedName>
</protein>
<keyword evidence="1" id="KW-0732">Signal</keyword>